<feature type="coiled-coil region" evidence="10">
    <location>
        <begin position="376"/>
        <end position="403"/>
    </location>
</feature>
<feature type="region of interest" description="Disordered" evidence="11">
    <location>
        <begin position="145"/>
        <end position="164"/>
    </location>
</feature>
<protein>
    <recommendedName>
        <fullName evidence="7">Outer dynein arm-docking complex subunit 4</fullName>
    </recommendedName>
    <alternativeName>
        <fullName evidence="8">Tetratricopeptide repeat protein 25</fullName>
    </alternativeName>
</protein>
<keyword evidence="6" id="KW-0966">Cell projection</keyword>
<accession>A0ABN7S4X6</accession>
<keyword evidence="5" id="KW-0206">Cytoskeleton</keyword>
<keyword evidence="4 9" id="KW-0802">TPR repeat</keyword>
<feature type="compositionally biased region" description="Basic residues" evidence="11">
    <location>
        <begin position="149"/>
        <end position="161"/>
    </location>
</feature>
<evidence type="ECO:0000256" key="7">
    <source>
        <dbReference type="ARBA" id="ARBA00034139"/>
    </source>
</evidence>
<dbReference type="InterPro" id="IPR040111">
    <property type="entry name" value="ODAD4"/>
</dbReference>
<dbReference type="InterPro" id="IPR019734">
    <property type="entry name" value="TPR_rpt"/>
</dbReference>
<comment type="subcellular location">
    <subcellularLocation>
        <location evidence="1">Cytoplasm</location>
        <location evidence="1">Cytoskeleton</location>
        <location evidence="1">Cilium axoneme</location>
    </subcellularLocation>
</comment>
<evidence type="ECO:0000256" key="5">
    <source>
        <dbReference type="ARBA" id="ARBA00023212"/>
    </source>
</evidence>
<reference evidence="12 13" key="1">
    <citation type="submission" date="2021-04" db="EMBL/GenBank/DDBJ databases">
        <authorList>
            <person name="Bliznina A."/>
        </authorList>
    </citation>
    <scope>NUCLEOTIDE SEQUENCE [LARGE SCALE GENOMIC DNA]</scope>
</reference>
<dbReference type="PROSITE" id="PS50005">
    <property type="entry name" value="TPR"/>
    <property type="match status" value="1"/>
</dbReference>
<feature type="compositionally biased region" description="Low complexity" evidence="11">
    <location>
        <begin position="475"/>
        <end position="484"/>
    </location>
</feature>
<evidence type="ECO:0000256" key="4">
    <source>
        <dbReference type="ARBA" id="ARBA00022803"/>
    </source>
</evidence>
<feature type="repeat" description="TPR" evidence="9">
    <location>
        <begin position="15"/>
        <end position="48"/>
    </location>
</feature>
<evidence type="ECO:0000256" key="2">
    <source>
        <dbReference type="ARBA" id="ARBA00022490"/>
    </source>
</evidence>
<dbReference type="SUPFAM" id="SSF48452">
    <property type="entry name" value="TPR-like"/>
    <property type="match status" value="2"/>
</dbReference>
<evidence type="ECO:0000256" key="9">
    <source>
        <dbReference type="PROSITE-ProRule" id="PRU00339"/>
    </source>
</evidence>
<dbReference type="InterPro" id="IPR011990">
    <property type="entry name" value="TPR-like_helical_dom_sf"/>
</dbReference>
<dbReference type="Gene3D" id="1.25.40.10">
    <property type="entry name" value="Tetratricopeptide repeat domain"/>
    <property type="match status" value="3"/>
</dbReference>
<evidence type="ECO:0000256" key="6">
    <source>
        <dbReference type="ARBA" id="ARBA00023273"/>
    </source>
</evidence>
<proteinExistence type="predicted"/>
<dbReference type="SMART" id="SM00028">
    <property type="entry name" value="TPR"/>
    <property type="match status" value="5"/>
</dbReference>
<evidence type="ECO:0000256" key="11">
    <source>
        <dbReference type="SAM" id="MobiDB-lite"/>
    </source>
</evidence>
<feature type="region of interest" description="Disordered" evidence="11">
    <location>
        <begin position="457"/>
        <end position="518"/>
    </location>
</feature>
<dbReference type="Pfam" id="PF13424">
    <property type="entry name" value="TPR_12"/>
    <property type="match status" value="1"/>
</dbReference>
<keyword evidence="2" id="KW-0963">Cytoplasm</keyword>
<dbReference type="EMBL" id="OU015568">
    <property type="protein sequence ID" value="CAG5091517.1"/>
    <property type="molecule type" value="Genomic_DNA"/>
</dbReference>
<keyword evidence="10" id="KW-0175">Coiled coil</keyword>
<sequence length="518" mass="58079">MAYHDEPPLELPCTFSTYLAAGDKYVSTKDFQKALDEYNKALHAKPNDKNCLIARGKCHILNGDPTSALDDADSCIRDDKTFHRGLLLKAETLYLMGEFEHALMFYHRGQRLRPETEDFRLGIQKCQEAIANSVGGPEVIQLDVESRKKSASKQRSKKKATRSNLGEMYEDRQFLEKLANDSALMKTFDGKNSVGELVNQGIRYLDDRADFWTQQKPEYTRSRERTMLKPIPVEAIKTDISAAVKLLDDKEYEEALKAIIDINTNVETHPDVNKGPMMCALQADINSVYGQALLGLGKNEESITRHKKELAAAKKSGITDLKVRAMDNLAEAYVKNQNYKHAMNIYQDRLGNSTSEGEKAWHYHNWARCLLEEGLLVKALEIAELARETAQKAEDKVWELNSQIIVAQSLLKQTRIDEAEDAYVTAMAIAEENNDEQCKTAINDQLVAIKAYRKAHPSSRAPHVSGLPAEDAENAVQEAESALSQEEEATEKTEPEAAETNHESQTAPLPTSEESTTD</sequence>
<evidence type="ECO:0000256" key="1">
    <source>
        <dbReference type="ARBA" id="ARBA00004430"/>
    </source>
</evidence>
<feature type="compositionally biased region" description="Basic and acidic residues" evidence="11">
    <location>
        <begin position="490"/>
        <end position="502"/>
    </location>
</feature>
<name>A0ABN7S4X6_OIKDI</name>
<organism evidence="12 13">
    <name type="scientific">Oikopleura dioica</name>
    <name type="common">Tunicate</name>
    <dbReference type="NCBI Taxonomy" id="34765"/>
    <lineage>
        <taxon>Eukaryota</taxon>
        <taxon>Metazoa</taxon>
        <taxon>Chordata</taxon>
        <taxon>Tunicata</taxon>
        <taxon>Appendicularia</taxon>
        <taxon>Copelata</taxon>
        <taxon>Oikopleuridae</taxon>
        <taxon>Oikopleura</taxon>
    </lineage>
</organism>
<evidence type="ECO:0000313" key="13">
    <source>
        <dbReference type="Proteomes" id="UP001158576"/>
    </source>
</evidence>
<dbReference type="Proteomes" id="UP001158576">
    <property type="component" value="Chromosome PAR"/>
</dbReference>
<gene>
    <name evidence="12" type="ORF">OKIOD_LOCUS4651</name>
</gene>
<evidence type="ECO:0000256" key="3">
    <source>
        <dbReference type="ARBA" id="ARBA00022737"/>
    </source>
</evidence>
<dbReference type="PANTHER" id="PTHR23040">
    <property type="match status" value="1"/>
</dbReference>
<evidence type="ECO:0000313" key="12">
    <source>
        <dbReference type="EMBL" id="CAG5091517.1"/>
    </source>
</evidence>
<keyword evidence="13" id="KW-1185">Reference proteome</keyword>
<dbReference type="PANTHER" id="PTHR23040:SF1">
    <property type="entry name" value="OUTER DYNEIN ARM-DOCKING COMPLEX SUBUNIT 4"/>
    <property type="match status" value="1"/>
</dbReference>
<evidence type="ECO:0000256" key="8">
    <source>
        <dbReference type="ARBA" id="ARBA00034143"/>
    </source>
</evidence>
<keyword evidence="3" id="KW-0677">Repeat</keyword>
<evidence type="ECO:0000256" key="10">
    <source>
        <dbReference type="SAM" id="Coils"/>
    </source>
</evidence>
<feature type="compositionally biased region" description="Polar residues" evidence="11">
    <location>
        <begin position="503"/>
        <end position="518"/>
    </location>
</feature>